<reference evidence="2 3" key="1">
    <citation type="submission" date="2020-07" db="EMBL/GenBank/DDBJ databases">
        <title>Characterization and genome sequencing of isolate MD1, a novel member within the family Lachnospiraceae.</title>
        <authorList>
            <person name="Rettenmaier R."/>
            <person name="Di Bello L."/>
            <person name="Zinser C."/>
            <person name="Scheitz K."/>
            <person name="Liebl W."/>
            <person name="Zverlov V."/>
        </authorList>
    </citation>
    <scope>NUCLEOTIDE SEQUENCE [LARGE SCALE GENOMIC DNA]</scope>
    <source>
        <strain evidence="2 3">MD1</strain>
    </source>
</reference>
<evidence type="ECO:0000313" key="3">
    <source>
        <dbReference type="Proteomes" id="UP000574276"/>
    </source>
</evidence>
<comment type="caution">
    <text evidence="2">The sequence shown here is derived from an EMBL/GenBank/DDBJ whole genome shotgun (WGS) entry which is preliminary data.</text>
</comment>
<gene>
    <name evidence="2" type="ORF">H0486_17035</name>
</gene>
<feature type="transmembrane region" description="Helical" evidence="1">
    <location>
        <begin position="21"/>
        <end position="40"/>
    </location>
</feature>
<feature type="transmembrane region" description="Helical" evidence="1">
    <location>
        <begin position="52"/>
        <end position="71"/>
    </location>
</feature>
<dbReference type="Proteomes" id="UP000574276">
    <property type="component" value="Unassembled WGS sequence"/>
</dbReference>
<feature type="transmembrane region" description="Helical" evidence="1">
    <location>
        <begin position="122"/>
        <end position="139"/>
    </location>
</feature>
<keyword evidence="1" id="KW-1133">Transmembrane helix</keyword>
<keyword evidence="1" id="KW-0812">Transmembrane</keyword>
<name>A0A839K4N6_9FIRM</name>
<dbReference type="AlphaFoldDB" id="A0A839K4N6"/>
<accession>A0A839K4N6</accession>
<sequence>MRCKNFDERQLLLRGNAFKHGFIILIVCIFFDALFQFSSITEEGYSLVEGKWGHILLIVFAIVVCQIELLLSDAFDLDDKSSTLLFLPLGFIGFLLFISNIYHFLFDDCQLIYMNSLTREGAQFIMSILWLSLGSVYLYKKKHPKYSDEDRITLSNNK</sequence>
<evidence type="ECO:0000313" key="2">
    <source>
        <dbReference type="EMBL" id="MBB2184586.1"/>
    </source>
</evidence>
<organism evidence="2 3">
    <name type="scientific">Variimorphobacter saccharofermentans</name>
    <dbReference type="NCBI Taxonomy" id="2755051"/>
    <lineage>
        <taxon>Bacteria</taxon>
        <taxon>Bacillati</taxon>
        <taxon>Bacillota</taxon>
        <taxon>Clostridia</taxon>
        <taxon>Lachnospirales</taxon>
        <taxon>Lachnospiraceae</taxon>
        <taxon>Variimorphobacter</taxon>
    </lineage>
</organism>
<dbReference type="RefSeq" id="WP_228354145.1">
    <property type="nucleotide sequence ID" value="NZ_JACEGA010000001.1"/>
</dbReference>
<dbReference type="EMBL" id="JACEGA010000001">
    <property type="protein sequence ID" value="MBB2184586.1"/>
    <property type="molecule type" value="Genomic_DNA"/>
</dbReference>
<feature type="transmembrane region" description="Helical" evidence="1">
    <location>
        <begin position="83"/>
        <end position="102"/>
    </location>
</feature>
<keyword evidence="3" id="KW-1185">Reference proteome</keyword>
<keyword evidence="1" id="KW-0472">Membrane</keyword>
<evidence type="ECO:0000256" key="1">
    <source>
        <dbReference type="SAM" id="Phobius"/>
    </source>
</evidence>
<proteinExistence type="predicted"/>
<protein>
    <submittedName>
        <fullName evidence="2">Uncharacterized protein</fullName>
    </submittedName>
</protein>